<keyword evidence="5" id="KW-0732">Signal</keyword>
<dbReference type="Proteomes" id="UP001500713">
    <property type="component" value="Unassembled WGS sequence"/>
</dbReference>
<gene>
    <name evidence="6" type="primary">ggt_1</name>
    <name evidence="6" type="ORF">GCM10009096_04880</name>
</gene>
<evidence type="ECO:0000313" key="6">
    <source>
        <dbReference type="EMBL" id="GAA0467162.1"/>
    </source>
</evidence>
<evidence type="ECO:0000256" key="5">
    <source>
        <dbReference type="SAM" id="SignalP"/>
    </source>
</evidence>
<comment type="catalytic activity">
    <reaction evidence="1 4">
        <text>an S-substituted glutathione + H2O = an S-substituted L-cysteinylglycine + L-glutamate</text>
        <dbReference type="Rhea" id="RHEA:59468"/>
        <dbReference type="ChEBI" id="CHEBI:15377"/>
        <dbReference type="ChEBI" id="CHEBI:29985"/>
        <dbReference type="ChEBI" id="CHEBI:90779"/>
        <dbReference type="ChEBI" id="CHEBI:143103"/>
        <dbReference type="EC" id="3.4.19.13"/>
    </reaction>
</comment>
<evidence type="ECO:0000256" key="1">
    <source>
        <dbReference type="ARBA" id="ARBA00001049"/>
    </source>
</evidence>
<dbReference type="PANTHER" id="PTHR43881">
    <property type="entry name" value="GAMMA-GLUTAMYLTRANSPEPTIDASE (AFU_ORTHOLOGUE AFUA_4G13580)"/>
    <property type="match status" value="1"/>
</dbReference>
<reference evidence="6 7" key="1">
    <citation type="journal article" date="2019" name="Int. J. Syst. Evol. Microbiol.">
        <title>The Global Catalogue of Microorganisms (GCM) 10K type strain sequencing project: providing services to taxonomists for standard genome sequencing and annotation.</title>
        <authorList>
            <consortium name="The Broad Institute Genomics Platform"/>
            <consortium name="The Broad Institute Genome Sequencing Center for Infectious Disease"/>
            <person name="Wu L."/>
            <person name="Ma J."/>
        </authorList>
    </citation>
    <scope>NUCLEOTIDE SEQUENCE [LARGE SCALE GENOMIC DNA]</scope>
    <source>
        <strain evidence="6 7">JCM 14162</strain>
    </source>
</reference>
<feature type="chain" id="PRO_5045510926" description="Glutathione hydrolase proenzyme" evidence="5">
    <location>
        <begin position="25"/>
        <end position="602"/>
    </location>
</feature>
<evidence type="ECO:0000256" key="4">
    <source>
        <dbReference type="RuleBase" id="RU368036"/>
    </source>
</evidence>
<keyword evidence="4" id="KW-0378">Hydrolase</keyword>
<feature type="signal peptide" evidence="5">
    <location>
        <begin position="1"/>
        <end position="24"/>
    </location>
</feature>
<dbReference type="SUPFAM" id="SSF56235">
    <property type="entry name" value="N-terminal nucleophile aminohydrolases (Ntn hydrolases)"/>
    <property type="match status" value="1"/>
</dbReference>
<dbReference type="EC" id="2.3.2.2" evidence="4"/>
<comment type="pathway">
    <text evidence="4">Sulfur metabolism; glutathione metabolism.</text>
</comment>
<dbReference type="PANTHER" id="PTHR43881:SF1">
    <property type="entry name" value="GAMMA-GLUTAMYLTRANSPEPTIDASE (AFU_ORTHOLOGUE AFUA_4G13580)"/>
    <property type="match status" value="1"/>
</dbReference>
<dbReference type="Pfam" id="PF01019">
    <property type="entry name" value="G_glu_transpept"/>
    <property type="match status" value="1"/>
</dbReference>
<dbReference type="NCBIfam" id="TIGR00066">
    <property type="entry name" value="g_glut_trans"/>
    <property type="match status" value="1"/>
</dbReference>
<dbReference type="Gene3D" id="3.60.20.40">
    <property type="match status" value="1"/>
</dbReference>
<keyword evidence="4" id="KW-0865">Zymogen</keyword>
<dbReference type="InterPro" id="IPR052896">
    <property type="entry name" value="GGT-like_enzyme"/>
</dbReference>
<comment type="catalytic activity">
    <reaction evidence="3 4">
        <text>an N-terminal (5-L-glutamyl)-[peptide] + an alpha-amino acid = 5-L-glutamyl amino acid + an N-terminal L-alpha-aminoacyl-[peptide]</text>
        <dbReference type="Rhea" id="RHEA:23904"/>
        <dbReference type="Rhea" id="RHEA-COMP:9780"/>
        <dbReference type="Rhea" id="RHEA-COMP:9795"/>
        <dbReference type="ChEBI" id="CHEBI:77644"/>
        <dbReference type="ChEBI" id="CHEBI:78597"/>
        <dbReference type="ChEBI" id="CHEBI:78599"/>
        <dbReference type="ChEBI" id="CHEBI:78608"/>
        <dbReference type="EC" id="2.3.2.2"/>
    </reaction>
</comment>
<comment type="similarity">
    <text evidence="4">Belongs to the gamma-glutamyltransferase family.</text>
</comment>
<dbReference type="PRINTS" id="PR01210">
    <property type="entry name" value="GGTRANSPTASE"/>
</dbReference>
<evidence type="ECO:0000313" key="7">
    <source>
        <dbReference type="Proteomes" id="UP001500713"/>
    </source>
</evidence>
<comment type="catalytic activity">
    <reaction evidence="2 4">
        <text>glutathione + H2O = L-cysteinylglycine + L-glutamate</text>
        <dbReference type="Rhea" id="RHEA:28807"/>
        <dbReference type="ChEBI" id="CHEBI:15377"/>
        <dbReference type="ChEBI" id="CHEBI:29985"/>
        <dbReference type="ChEBI" id="CHEBI:57925"/>
        <dbReference type="ChEBI" id="CHEBI:61694"/>
        <dbReference type="EC" id="3.4.19.13"/>
    </reaction>
</comment>
<organism evidence="6 7">
    <name type="scientific">Parasphingorhabdus litoris</name>
    <dbReference type="NCBI Taxonomy" id="394733"/>
    <lineage>
        <taxon>Bacteria</taxon>
        <taxon>Pseudomonadati</taxon>
        <taxon>Pseudomonadota</taxon>
        <taxon>Alphaproteobacteria</taxon>
        <taxon>Sphingomonadales</taxon>
        <taxon>Sphingomonadaceae</taxon>
        <taxon>Parasphingorhabdus</taxon>
    </lineage>
</organism>
<accession>A0ABN1A469</accession>
<dbReference type="EC" id="3.4.19.13" evidence="4"/>
<sequence>MQDMMKRFLAFTAAAALSFTPAAAQQTATKSGVQKPALEIGGGGRPVGEAWARSPVYAANGMVATAHPLASQIAIDILKKGGTAVDAAIAANAALGLMEPTGNGIGGDLFAIIWDPKTQKLYGLNASGKSPMGTSYEEFIKQLDGRETIPPFGPLPVTVPGTVDGWFEMHERFGRLSMADILAPTIDYANEGHPIAPVIGYYFGRNLKRFEENLDMIGEFENARATYFADGPPKEGKIFKNPDLANTLTKIAEGGRDVFYKGEIARTMDAYFKRIGGNLRYEDFAAHSSKWVEPGCVTYRKGYELCELPPNSQGFAALQMANILKNIDLAQYPRGSAEVLHYITEAKRLAFEDVARFYADPDMSPAPLDWLLSDAYGKERFALIDPAKASPEFGPGEPKLEGEGDTTYLTVADKDGMMVSLIQSNYRGMGSGLVADGLGFMFQDRGELFSLDPNHPNVYAPGKRPFQTIIPAFMKKDGKPYMSFGLMGGGMQPQGHVQVMINMVDYGMNLQEAGDAARLNHDGGRQPTNDLAGTGADLLGTLNVEPGISDETVERLKAMGHKVKRVDNGVMFGGYQAIVRDPETGVYHGATEMRKDGQALGY</sequence>
<dbReference type="InterPro" id="IPR043138">
    <property type="entry name" value="GGT_lsub"/>
</dbReference>
<keyword evidence="7" id="KW-1185">Reference proteome</keyword>
<name>A0ABN1A469_9SPHN</name>
<evidence type="ECO:0000256" key="3">
    <source>
        <dbReference type="ARBA" id="ARBA00047417"/>
    </source>
</evidence>
<keyword evidence="4" id="KW-0317">Glutathione biosynthesis</keyword>
<proteinExistence type="inferred from homology"/>
<comment type="PTM">
    <text evidence="4">Cleaved by autocatalysis into a large and a small subunit.</text>
</comment>
<keyword evidence="4" id="KW-0012">Acyltransferase</keyword>
<dbReference type="Gene3D" id="1.10.246.130">
    <property type="match status" value="1"/>
</dbReference>
<keyword evidence="4" id="KW-0808">Transferase</keyword>
<protein>
    <recommendedName>
        <fullName evidence="4">Glutathione hydrolase proenzyme</fullName>
        <ecNumber evidence="4">2.3.2.2</ecNumber>
        <ecNumber evidence="4">3.4.19.13</ecNumber>
    </recommendedName>
    <component>
        <recommendedName>
            <fullName evidence="4">Glutathione hydrolase large chain</fullName>
        </recommendedName>
    </component>
    <component>
        <recommendedName>
            <fullName evidence="4">Glutathione hydrolase small chain</fullName>
        </recommendedName>
    </component>
</protein>
<dbReference type="InterPro" id="IPR029055">
    <property type="entry name" value="Ntn_hydrolases_N"/>
</dbReference>
<comment type="subunit">
    <text evidence="4">This enzyme consists of two polypeptide chains, which are synthesized in precursor form from a single polypeptide.</text>
</comment>
<dbReference type="InterPro" id="IPR043137">
    <property type="entry name" value="GGT_ssub_C"/>
</dbReference>
<dbReference type="EMBL" id="BAAAEM010000002">
    <property type="protein sequence ID" value="GAA0467162.1"/>
    <property type="molecule type" value="Genomic_DNA"/>
</dbReference>
<evidence type="ECO:0000256" key="2">
    <source>
        <dbReference type="ARBA" id="ARBA00001089"/>
    </source>
</evidence>
<dbReference type="InterPro" id="IPR000101">
    <property type="entry name" value="GGT_peptidase"/>
</dbReference>
<comment type="caution">
    <text evidence="6">The sequence shown here is derived from an EMBL/GenBank/DDBJ whole genome shotgun (WGS) entry which is preliminary data.</text>
</comment>